<keyword evidence="1" id="KW-0472">Membrane</keyword>
<dbReference type="Proteomes" id="UP001623591">
    <property type="component" value="Unassembled WGS sequence"/>
</dbReference>
<dbReference type="SUPFAM" id="SSF50952">
    <property type="entry name" value="Soluble quinoprotein glucose dehydrogenase"/>
    <property type="match status" value="1"/>
</dbReference>
<dbReference type="EMBL" id="JBJHZZ010000001">
    <property type="protein sequence ID" value="MFL0245467.1"/>
    <property type="molecule type" value="Genomic_DNA"/>
</dbReference>
<feature type="transmembrane region" description="Helical" evidence="1">
    <location>
        <begin position="590"/>
        <end position="609"/>
    </location>
</feature>
<keyword evidence="1" id="KW-0812">Transmembrane</keyword>
<dbReference type="InterPro" id="IPR011041">
    <property type="entry name" value="Quinoprot_gluc/sorb_DH_b-prop"/>
</dbReference>
<comment type="caution">
    <text evidence="2">The sequence shown here is derived from an EMBL/GenBank/DDBJ whole genome shotgun (WGS) entry which is preliminary data.</text>
</comment>
<dbReference type="RefSeq" id="WP_406767931.1">
    <property type="nucleotide sequence ID" value="NZ_JBJHZZ010000001.1"/>
</dbReference>
<evidence type="ECO:0000313" key="2">
    <source>
        <dbReference type="EMBL" id="MFL0245467.1"/>
    </source>
</evidence>
<keyword evidence="1" id="KW-1133">Transmembrane helix</keyword>
<reference evidence="2 3" key="1">
    <citation type="submission" date="2024-11" db="EMBL/GenBank/DDBJ databases">
        <authorList>
            <person name="Heng Y.C."/>
            <person name="Lim A.C.H."/>
            <person name="Lee J.K.Y."/>
            <person name="Kittelmann S."/>
        </authorList>
    </citation>
    <scope>NUCLEOTIDE SEQUENCE [LARGE SCALE GENOMIC DNA]</scope>
    <source>
        <strain evidence="2 3">WILCCON 0185</strain>
    </source>
</reference>
<protein>
    <submittedName>
        <fullName evidence="2">LPXTG cell wall anchor domain-containing protein</fullName>
    </submittedName>
</protein>
<dbReference type="NCBIfam" id="TIGR01167">
    <property type="entry name" value="LPXTG_anchor"/>
    <property type="match status" value="1"/>
</dbReference>
<gene>
    <name evidence="2" type="ORF">ACJDUG_00570</name>
</gene>
<evidence type="ECO:0000256" key="1">
    <source>
        <dbReference type="SAM" id="Phobius"/>
    </source>
</evidence>
<accession>A0ABW8T155</accession>
<organism evidence="2 3">
    <name type="scientific">Candidatus Clostridium stratigraminis</name>
    <dbReference type="NCBI Taxonomy" id="3381661"/>
    <lineage>
        <taxon>Bacteria</taxon>
        <taxon>Bacillati</taxon>
        <taxon>Bacillota</taxon>
        <taxon>Clostridia</taxon>
        <taxon>Eubacteriales</taxon>
        <taxon>Clostridiaceae</taxon>
        <taxon>Clostridium</taxon>
    </lineage>
</organism>
<name>A0ABW8T155_9CLOT</name>
<keyword evidence="3" id="KW-1185">Reference proteome</keyword>
<proteinExistence type="predicted"/>
<evidence type="ECO:0000313" key="3">
    <source>
        <dbReference type="Proteomes" id="UP001623591"/>
    </source>
</evidence>
<sequence>MGKRKLLSAVTAVLFLLQLIFGAGFTGKVKAETASSSLPTFMDVRKETLGFAYQYKNKTIVNNTVIVDNNIKFFVEENGQKHIISEDFNLIRHLTYIGVYNDNAYVASNKDDSSQPYAIYKANLNTYKMELVKNVPIYGDGKAYITDYKIDANGVFWFAAQQNNIPIYDANGRIIDYNTKYIIYNDKGFSHEELVLQKGSSSYNTYGKLQQGLDGSMWFFKSLTLGADNKVYKILKDNTIKEYSINSTNHIEAIYPGANNTLLVYTQEISPVNDAVVKKVVQKYSVNDNGLSLLKEYDVSAKQFFASGDINGNMWIDIDGVVSKLEDQGFVDKYIVNSGMMGLNVYDDQHLVTCGIVGFGYTPISIDQALPGAPTLGDTTSAAPASEKFTTSINGKDAIITLNSSKISKNAVNEITPVIPTVVQTIEAKIDAASINGGTGSIKLNTNNVIVNLPFFAIDFNGLSQGDFVNLKQNLVVGDAALNSLKSIGKIFDFSLSAYKQDSTKIKDIHAFKSGNANISVKLSKDEVKGLDITKLAAFYYNENTKQWEKVGGSYNKDTMTFTFETSHFSKFTIAEVNGLLPQTGSVINFNNLMLLAFTFIIIGGIMFFRKDKAVKAGN</sequence>